<organism evidence="1 2">
    <name type="scientific">Psychrilyobacter piezotolerans</name>
    <dbReference type="NCBI Taxonomy" id="2293438"/>
    <lineage>
        <taxon>Bacteria</taxon>
        <taxon>Fusobacteriati</taxon>
        <taxon>Fusobacteriota</taxon>
        <taxon>Fusobacteriia</taxon>
        <taxon>Fusobacteriales</taxon>
        <taxon>Fusobacteriaceae</taxon>
        <taxon>Psychrilyobacter</taxon>
    </lineage>
</organism>
<name>A0ABX9KKY6_9FUSO</name>
<dbReference type="Proteomes" id="UP000263486">
    <property type="component" value="Unassembled WGS sequence"/>
</dbReference>
<evidence type="ECO:0000313" key="1">
    <source>
        <dbReference type="EMBL" id="REI42978.1"/>
    </source>
</evidence>
<sequence length="64" mass="7484">MNFRCLKCEGEDYIVKTTFMAEKTPGLRLELGTYYLKICSNCGYTEMYSAKILDKDEEPEPQHH</sequence>
<accession>A0ABX9KKY6</accession>
<comment type="caution">
    <text evidence="1">The sequence shown here is derived from an EMBL/GenBank/DDBJ whole genome shotgun (WGS) entry which is preliminary data.</text>
</comment>
<reference evidence="1 2" key="1">
    <citation type="submission" date="2018-08" db="EMBL/GenBank/DDBJ databases">
        <title>Draft genome sequence of Psychrilyobacter sp. strain SD5 isolated from Black Sea water.</title>
        <authorList>
            <person name="Yadav S."/>
            <person name="Villanueva L."/>
            <person name="Damste J.S.S."/>
        </authorList>
    </citation>
    <scope>NUCLEOTIDE SEQUENCE [LARGE SCALE GENOMIC DNA]</scope>
    <source>
        <strain evidence="1 2">SD5</strain>
    </source>
</reference>
<evidence type="ECO:0008006" key="3">
    <source>
        <dbReference type="Google" id="ProtNLM"/>
    </source>
</evidence>
<dbReference type="EMBL" id="QUAJ01000002">
    <property type="protein sequence ID" value="REI42978.1"/>
    <property type="molecule type" value="Genomic_DNA"/>
</dbReference>
<dbReference type="Pfam" id="PF09855">
    <property type="entry name" value="Zn_ribbon_13"/>
    <property type="match status" value="1"/>
</dbReference>
<evidence type="ECO:0000313" key="2">
    <source>
        <dbReference type="Proteomes" id="UP000263486"/>
    </source>
</evidence>
<proteinExistence type="predicted"/>
<gene>
    <name evidence="1" type="ORF">DYH56_02190</name>
</gene>
<protein>
    <recommendedName>
        <fullName evidence="3">Zinc finger protein</fullName>
    </recommendedName>
</protein>
<dbReference type="RefSeq" id="WP_114641209.1">
    <property type="nucleotide sequence ID" value="NZ_JAACIO010000002.1"/>
</dbReference>
<dbReference type="InterPro" id="IPR018652">
    <property type="entry name" value="DUF2082_NA-bd_Znr"/>
</dbReference>
<keyword evidence="2" id="KW-1185">Reference proteome</keyword>